<sequence>MVLITNAENSFKDCKQEKDKLDIFKKDLGSFVRFYEFMSQIVEYDDKELEKLSLFCPPSASATP</sequence>
<protein>
    <submittedName>
        <fullName evidence="1">Uncharacterized protein</fullName>
    </submittedName>
</protein>
<dbReference type="EMBL" id="CAADJA010000002">
    <property type="protein sequence ID" value="VFS48175.1"/>
    <property type="molecule type" value="Genomic_DNA"/>
</dbReference>
<organism evidence="1 2">
    <name type="scientific">Budvicia aquatica</name>
    <dbReference type="NCBI Taxonomy" id="82979"/>
    <lineage>
        <taxon>Bacteria</taxon>
        <taxon>Pseudomonadati</taxon>
        <taxon>Pseudomonadota</taxon>
        <taxon>Gammaproteobacteria</taxon>
        <taxon>Enterobacterales</taxon>
        <taxon>Budviciaceae</taxon>
        <taxon>Budvicia</taxon>
    </lineage>
</organism>
<evidence type="ECO:0000313" key="1">
    <source>
        <dbReference type="EMBL" id="VFS48175.1"/>
    </source>
</evidence>
<proteinExistence type="predicted"/>
<name>A0A484ZJ15_9GAMM</name>
<dbReference type="AlphaFoldDB" id="A0A484ZJ15"/>
<dbReference type="Proteomes" id="UP000373449">
    <property type="component" value="Unassembled WGS sequence"/>
</dbReference>
<evidence type="ECO:0000313" key="2">
    <source>
        <dbReference type="Proteomes" id="UP000373449"/>
    </source>
</evidence>
<gene>
    <name evidence="1" type="ORF">NCTC12282_03064</name>
</gene>
<accession>A0A484ZJ15</accession>
<reference evidence="1 2" key="1">
    <citation type="submission" date="2019-03" db="EMBL/GenBank/DDBJ databases">
        <authorList>
            <consortium name="Pathogen Informatics"/>
        </authorList>
    </citation>
    <scope>NUCLEOTIDE SEQUENCE [LARGE SCALE GENOMIC DNA]</scope>
    <source>
        <strain evidence="1 2">NCTC12282</strain>
    </source>
</reference>